<protein>
    <submittedName>
        <fullName evidence="1">Uncharacterized protein</fullName>
    </submittedName>
</protein>
<dbReference type="OrthoDB" id="7527830at2"/>
<name>A0A4V2Q3Z0_9RHOB</name>
<dbReference type="Gene3D" id="3.40.50.2000">
    <property type="entry name" value="Glycogen Phosphorylase B"/>
    <property type="match status" value="1"/>
</dbReference>
<reference evidence="1 2" key="1">
    <citation type="submission" date="2019-03" db="EMBL/GenBank/DDBJ databases">
        <title>Genomic Encyclopedia of Archaeal and Bacterial Type Strains, Phase II (KMG-II): from individual species to whole genera.</title>
        <authorList>
            <person name="Goeker M."/>
        </authorList>
    </citation>
    <scope>NUCLEOTIDE SEQUENCE [LARGE SCALE GENOMIC DNA]</scope>
    <source>
        <strain evidence="1 2">DSM 26433</strain>
    </source>
</reference>
<organism evidence="1 2">
    <name type="scientific">Shimia isoporae</name>
    <dbReference type="NCBI Taxonomy" id="647720"/>
    <lineage>
        <taxon>Bacteria</taxon>
        <taxon>Pseudomonadati</taxon>
        <taxon>Pseudomonadota</taxon>
        <taxon>Alphaproteobacteria</taxon>
        <taxon>Rhodobacterales</taxon>
        <taxon>Roseobacteraceae</taxon>
    </lineage>
</organism>
<dbReference type="RefSeq" id="WP_132859126.1">
    <property type="nucleotide sequence ID" value="NZ_SMGR01000001.1"/>
</dbReference>
<sequence length="917" mass="102467">MKRHHLFDTFPGFFDLRFVRTSQNISEAVSDEEVVEQILAERTSALPPNAFFDLAFYRRQISGTSEPSLNPTVHFLTHGAAEGRLINPLFDHDFYASQARLRNVTPVEAIEHANVHFGASIAHFSPFLHRERLAVHLEGPDAASLLEELLQNDAPPRLAHPFLGLGLSSDGLEGLSVKSAIEHYWQSGNVQSPHPMFDESFYRSQLPDGLDVQYALYHYLTSAKTTSPHPQFDPEYYEQQFIRHGHKPPHDTLLHFLDTPAENRLPSSPFVWAAPRIGDPISKQASQDVNVPSPHKMIPSEAFRMHRRASAKSDSFPDQWIKDKSSIPLSLFPDFSPDFYARQVPQELDTPAALLMHYLRFGYPSGSRPNGLISLPYVKSQLIRSGEGIQDPIDQYFSNNWHLRPRVMIVLETLEDTEPTRAWLDFLKAQNGASEVEWIVVGPTQTQLSQSFFDVAHVWHLGAQPLSKLSEATIRESAEKLVRTLGVNTPVAAFFDCSDQTRLLEAFGQMRCPKLAFGSQGYALEQDVQMRLEQWADKVLFENDTEAAKIEVNGAVASHKLHSGFHLRLARTKKRALTPQNLRSKYGWSDTDVVVLSSGPPSLADGADLFGALAALCFEDRDIPKNVRFVWHGEGHLWGNAPKFYAAHYARTSGGSDRFHLVDDISFEEALNVADLYVKLGRDGCDQIHLKHALSQGTPILLMAGSIDFEPLVATDAVVSCPAFDLKRLKSALKQLSSDPDARSEQGRKGTEYVLKSLSLEALSKRISEALGLVASDLDLPAPDLAIDRTLLLVTSSPDRLGLHLDADAAKSDFKHFHTAQTETGLFPAEMERELRNAKCEHLVFATPSSAQTWKDLEKFDAAIWMVESIQAELDAIYQHGASFDKIVVSSPETYDELCLLTPELTSRITVTDRMQP</sequence>
<evidence type="ECO:0000313" key="2">
    <source>
        <dbReference type="Proteomes" id="UP000295673"/>
    </source>
</evidence>
<dbReference type="AlphaFoldDB" id="A0A4V2Q3Z0"/>
<dbReference type="SUPFAM" id="SSF53756">
    <property type="entry name" value="UDP-Glycosyltransferase/glycogen phosphorylase"/>
    <property type="match status" value="1"/>
</dbReference>
<accession>A0A4V2Q3Z0</accession>
<gene>
    <name evidence="1" type="ORF">BXY66_1093</name>
</gene>
<evidence type="ECO:0000313" key="1">
    <source>
        <dbReference type="EMBL" id="TCL09050.1"/>
    </source>
</evidence>
<dbReference type="EMBL" id="SMGR01000001">
    <property type="protein sequence ID" value="TCL09050.1"/>
    <property type="molecule type" value="Genomic_DNA"/>
</dbReference>
<proteinExistence type="predicted"/>
<comment type="caution">
    <text evidence="1">The sequence shown here is derived from an EMBL/GenBank/DDBJ whole genome shotgun (WGS) entry which is preliminary data.</text>
</comment>
<keyword evidence="2" id="KW-1185">Reference proteome</keyword>
<dbReference type="Proteomes" id="UP000295673">
    <property type="component" value="Unassembled WGS sequence"/>
</dbReference>